<dbReference type="Pfam" id="PF06477">
    <property type="entry name" value="DUF1091"/>
    <property type="match status" value="2"/>
</dbReference>
<evidence type="ECO:0000313" key="2">
    <source>
        <dbReference type="Proteomes" id="UP000075901"/>
    </source>
</evidence>
<reference evidence="1" key="2">
    <citation type="submission" date="2020-05" db="UniProtKB">
        <authorList>
            <consortium name="EnsemblMetazoa"/>
        </authorList>
    </citation>
    <scope>IDENTIFICATION</scope>
    <source>
        <strain evidence="1">maculatus3</strain>
    </source>
</reference>
<accession>A0A182SAQ2</accession>
<organism evidence="1 2">
    <name type="scientific">Anopheles maculatus</name>
    <dbReference type="NCBI Taxonomy" id="74869"/>
    <lineage>
        <taxon>Eukaryota</taxon>
        <taxon>Metazoa</taxon>
        <taxon>Ecdysozoa</taxon>
        <taxon>Arthropoda</taxon>
        <taxon>Hexapoda</taxon>
        <taxon>Insecta</taxon>
        <taxon>Pterygota</taxon>
        <taxon>Neoptera</taxon>
        <taxon>Endopterygota</taxon>
        <taxon>Diptera</taxon>
        <taxon>Nematocera</taxon>
        <taxon>Culicoidea</taxon>
        <taxon>Culicidae</taxon>
        <taxon>Anophelinae</taxon>
        <taxon>Anopheles</taxon>
        <taxon>Anopheles maculatus group</taxon>
    </lineage>
</organism>
<dbReference type="PANTHER" id="PTHR20898">
    <property type="entry name" value="DAEDALUS ON 3-RELATED-RELATED"/>
    <property type="match status" value="1"/>
</dbReference>
<protein>
    <submittedName>
        <fullName evidence="1">Uncharacterized protein</fullName>
    </submittedName>
</protein>
<dbReference type="VEuPathDB" id="VectorBase:AMAM003025"/>
<dbReference type="EnsemblMetazoa" id="AMAM003025-RA">
    <property type="protein sequence ID" value="AMAM003025-PA"/>
    <property type="gene ID" value="AMAM003025"/>
</dbReference>
<evidence type="ECO:0000313" key="1">
    <source>
        <dbReference type="EnsemblMetazoa" id="AMAM003025-PA"/>
    </source>
</evidence>
<proteinExistence type="predicted"/>
<sequence>MEQHQNGTVNLNISLTVPIVLNYIEITVKTFYKYTTYRPFMIDWNIELCRAYHLGNINPSAVLVLKIIAETLPEYYYPCPHGNRTYVAAWLLDPKFIPETLPSAQYIKSPKKGRITHSLRITKMHCVDELSYKITTVNHCQMEQHGNGTMGLNISLTAPTVLNYIEVTVKLFYKYTTYRPFMIDWAIELCQTYRSGRFNPSAALVLKVIEESLPQYYYPCPHGNQTYIAVWHFDPKFIPEALPSGNYRLDVDFRDTKNALLLGIQVYGAVRRQGLVG</sequence>
<keyword evidence="2" id="KW-1185">Reference proteome</keyword>
<reference evidence="2" key="1">
    <citation type="submission" date="2013-09" db="EMBL/GenBank/DDBJ databases">
        <title>The Genome Sequence of Anopheles maculatus species B.</title>
        <authorList>
            <consortium name="The Broad Institute Genomics Platform"/>
            <person name="Neafsey D.E."/>
            <person name="Besansky N."/>
            <person name="Howell P."/>
            <person name="Walton C."/>
            <person name="Young S.K."/>
            <person name="Zeng Q."/>
            <person name="Gargeya S."/>
            <person name="Fitzgerald M."/>
            <person name="Haas B."/>
            <person name="Abouelleil A."/>
            <person name="Allen A.W."/>
            <person name="Alvarado L."/>
            <person name="Arachchi H.M."/>
            <person name="Berlin A.M."/>
            <person name="Chapman S.B."/>
            <person name="Gainer-Dewar J."/>
            <person name="Goldberg J."/>
            <person name="Griggs A."/>
            <person name="Gujja S."/>
            <person name="Hansen M."/>
            <person name="Howarth C."/>
            <person name="Imamovic A."/>
            <person name="Ireland A."/>
            <person name="Larimer J."/>
            <person name="McCowan C."/>
            <person name="Murphy C."/>
            <person name="Pearson M."/>
            <person name="Poon T.W."/>
            <person name="Priest M."/>
            <person name="Roberts A."/>
            <person name="Saif S."/>
            <person name="Shea T."/>
            <person name="Sisk P."/>
            <person name="Sykes S."/>
            <person name="Wortman J."/>
            <person name="Nusbaum C."/>
            <person name="Birren B."/>
        </authorList>
    </citation>
    <scope>NUCLEOTIDE SEQUENCE [LARGE SCALE GENOMIC DNA]</scope>
    <source>
        <strain evidence="2">maculatus3</strain>
    </source>
</reference>
<dbReference type="InterPro" id="IPR010512">
    <property type="entry name" value="DUF1091"/>
</dbReference>
<dbReference type="PANTHER" id="PTHR20898:SF0">
    <property type="entry name" value="DAEDALUS ON 3-RELATED"/>
    <property type="match status" value="1"/>
</dbReference>
<dbReference type="AlphaFoldDB" id="A0A182SAQ2"/>
<dbReference type="Proteomes" id="UP000075901">
    <property type="component" value="Unassembled WGS sequence"/>
</dbReference>
<name>A0A182SAQ2_9DIPT</name>